<dbReference type="HAMAP" id="MF_00518">
    <property type="entry name" value="Deacylase_Dtd"/>
    <property type="match status" value="1"/>
</dbReference>
<comment type="similarity">
    <text evidence="1 2">Belongs to the DTD family.</text>
</comment>
<dbReference type="FunFam" id="3.50.80.10:FF:000001">
    <property type="entry name" value="D-aminoacyl-tRNA deacylase"/>
    <property type="match status" value="1"/>
</dbReference>
<dbReference type="EC" id="3.1.1.-" evidence="2"/>
<keyword evidence="2" id="KW-0820">tRNA-binding</keyword>
<dbReference type="PANTHER" id="PTHR10472">
    <property type="entry name" value="D-TYROSYL-TRNA TYR DEACYLASE"/>
    <property type="match status" value="1"/>
</dbReference>
<protein>
    <recommendedName>
        <fullName evidence="2">D-aminoacyl-tRNA deacylase</fullName>
        <shortName evidence="2">DTD</shortName>
        <ecNumber evidence="2">3.1.1.96</ecNumber>
    </recommendedName>
    <alternativeName>
        <fullName evidence="2">Gly-tRNA(Ala) deacylase</fullName>
        <ecNumber evidence="2">3.1.1.-</ecNumber>
    </alternativeName>
</protein>
<organism evidence="3 4">
    <name type="scientific">Armatimonas rosea</name>
    <dbReference type="NCBI Taxonomy" id="685828"/>
    <lineage>
        <taxon>Bacteria</taxon>
        <taxon>Bacillati</taxon>
        <taxon>Armatimonadota</taxon>
        <taxon>Armatimonadia</taxon>
        <taxon>Armatimonadales</taxon>
        <taxon>Armatimonadaceae</taxon>
        <taxon>Armatimonas</taxon>
    </lineage>
</organism>
<name>A0A7W9SSK2_ARMRO</name>
<gene>
    <name evidence="2" type="primary">dtd</name>
    <name evidence="3" type="ORF">HNQ39_003209</name>
</gene>
<dbReference type="GO" id="GO:0051500">
    <property type="term" value="F:D-tyrosyl-tRNA(Tyr) deacylase activity"/>
    <property type="evidence" value="ECO:0007669"/>
    <property type="project" value="TreeGrafter"/>
</dbReference>
<dbReference type="GO" id="GO:0019478">
    <property type="term" value="P:D-amino acid catabolic process"/>
    <property type="evidence" value="ECO:0007669"/>
    <property type="project" value="UniProtKB-UniRule"/>
</dbReference>
<dbReference type="NCBIfam" id="TIGR00256">
    <property type="entry name" value="D-aminoacyl-tRNA deacylase"/>
    <property type="match status" value="1"/>
</dbReference>
<dbReference type="Gene3D" id="3.50.80.10">
    <property type="entry name" value="D-tyrosyl-tRNA(Tyr) deacylase"/>
    <property type="match status" value="1"/>
</dbReference>
<evidence type="ECO:0000256" key="1">
    <source>
        <dbReference type="ARBA" id="ARBA00009673"/>
    </source>
</evidence>
<comment type="subunit">
    <text evidence="2">Homodimer.</text>
</comment>
<dbReference type="PANTHER" id="PTHR10472:SF5">
    <property type="entry name" value="D-AMINOACYL-TRNA DEACYLASE 1"/>
    <property type="match status" value="1"/>
</dbReference>
<comment type="catalytic activity">
    <reaction evidence="2">
        <text>a D-aminoacyl-tRNA + H2O = a tRNA + a D-alpha-amino acid + H(+)</text>
        <dbReference type="Rhea" id="RHEA:13953"/>
        <dbReference type="Rhea" id="RHEA-COMP:10123"/>
        <dbReference type="Rhea" id="RHEA-COMP:10124"/>
        <dbReference type="ChEBI" id="CHEBI:15377"/>
        <dbReference type="ChEBI" id="CHEBI:15378"/>
        <dbReference type="ChEBI" id="CHEBI:59871"/>
        <dbReference type="ChEBI" id="CHEBI:78442"/>
        <dbReference type="ChEBI" id="CHEBI:79333"/>
        <dbReference type="EC" id="3.1.1.96"/>
    </reaction>
</comment>
<proteinExistence type="inferred from homology"/>
<comment type="subcellular location">
    <subcellularLocation>
        <location evidence="2">Cytoplasm</location>
    </subcellularLocation>
</comment>
<dbReference type="SUPFAM" id="SSF69500">
    <property type="entry name" value="DTD-like"/>
    <property type="match status" value="1"/>
</dbReference>
<comment type="function">
    <text evidence="2">An aminoacyl-tRNA editing enzyme that deacylates mischarged D-aminoacyl-tRNAs. Also deacylates mischarged glycyl-tRNA(Ala), protecting cells against glycine mischarging by AlaRS. Acts via tRNA-based rather than protein-based catalysis; rejects L-amino acids rather than detecting D-amino acids in the active site. By recycling D-aminoacyl-tRNA to D-amino acids and free tRNA molecules, this enzyme counteracts the toxicity associated with the formation of D-aminoacyl-tRNA entities in vivo and helps enforce protein L-homochirality.</text>
</comment>
<evidence type="ECO:0000313" key="4">
    <source>
        <dbReference type="Proteomes" id="UP000520814"/>
    </source>
</evidence>
<dbReference type="RefSeq" id="WP_184198282.1">
    <property type="nucleotide sequence ID" value="NZ_JACHGW010000003.1"/>
</dbReference>
<evidence type="ECO:0000313" key="3">
    <source>
        <dbReference type="EMBL" id="MBB6051399.1"/>
    </source>
</evidence>
<dbReference type="Proteomes" id="UP000520814">
    <property type="component" value="Unassembled WGS sequence"/>
</dbReference>
<sequence>MRAVLQRVTEASVSVEGEVVGQIGSGLLVLLGVAEGDTDTDAETIATKIAEIRLFPPEGEASGMERSVTETAGAVLVVSQFTLMGDCRKGRRPSWLAAARPDEGKRLYERVVAALQARGVPTQTGTFRTHMQVQLTNDGPVTILLDSRKAF</sequence>
<keyword evidence="4" id="KW-1185">Reference proteome</keyword>
<keyword evidence="2" id="KW-0963">Cytoplasm</keyword>
<dbReference type="InterPro" id="IPR003732">
    <property type="entry name" value="Daa-tRNA_deacyls_DTD"/>
</dbReference>
<keyword evidence="2" id="KW-0694">RNA-binding</keyword>
<dbReference type="GO" id="GO:0005737">
    <property type="term" value="C:cytoplasm"/>
    <property type="evidence" value="ECO:0007669"/>
    <property type="project" value="UniProtKB-SubCell"/>
</dbReference>
<feature type="short sequence motif" description="Gly-cisPro motif, important for rejection of L-amino acids" evidence="2">
    <location>
        <begin position="139"/>
        <end position="140"/>
    </location>
</feature>
<keyword evidence="2 3" id="KW-0378">Hydrolase</keyword>
<dbReference type="EC" id="3.1.1.96" evidence="2"/>
<dbReference type="AlphaFoldDB" id="A0A7W9SSK2"/>
<dbReference type="GO" id="GO:0000049">
    <property type="term" value="F:tRNA binding"/>
    <property type="evidence" value="ECO:0007669"/>
    <property type="project" value="UniProtKB-UniRule"/>
</dbReference>
<reference evidence="3 4" key="1">
    <citation type="submission" date="2020-08" db="EMBL/GenBank/DDBJ databases">
        <title>Genomic Encyclopedia of Type Strains, Phase IV (KMG-IV): sequencing the most valuable type-strain genomes for metagenomic binning, comparative biology and taxonomic classification.</title>
        <authorList>
            <person name="Goeker M."/>
        </authorList>
    </citation>
    <scope>NUCLEOTIDE SEQUENCE [LARGE SCALE GENOMIC DNA]</scope>
    <source>
        <strain evidence="3 4">DSM 23562</strain>
    </source>
</reference>
<evidence type="ECO:0000256" key="2">
    <source>
        <dbReference type="HAMAP-Rule" id="MF_00518"/>
    </source>
</evidence>
<dbReference type="InterPro" id="IPR023509">
    <property type="entry name" value="DTD-like_sf"/>
</dbReference>
<comment type="caution">
    <text evidence="3">The sequence shown here is derived from an EMBL/GenBank/DDBJ whole genome shotgun (WGS) entry which is preliminary data.</text>
</comment>
<dbReference type="CDD" id="cd00563">
    <property type="entry name" value="Dtyr_deacylase"/>
    <property type="match status" value="1"/>
</dbReference>
<dbReference type="GO" id="GO:0043908">
    <property type="term" value="F:Ser(Gly)-tRNA(Ala) hydrolase activity"/>
    <property type="evidence" value="ECO:0007669"/>
    <property type="project" value="UniProtKB-UniRule"/>
</dbReference>
<dbReference type="EMBL" id="JACHGW010000003">
    <property type="protein sequence ID" value="MBB6051399.1"/>
    <property type="molecule type" value="Genomic_DNA"/>
</dbReference>
<dbReference type="GO" id="GO:0106026">
    <property type="term" value="F:Gly-tRNA(Ala) deacylase activity"/>
    <property type="evidence" value="ECO:0007669"/>
    <property type="project" value="UniProtKB-UniRule"/>
</dbReference>
<comment type="domain">
    <text evidence="2">A Gly-cisPro motif from one monomer fits into the active site of the other monomer to allow specific chiral rejection of L-amino acids.</text>
</comment>
<comment type="catalytic activity">
    <reaction evidence="2">
        <text>glycyl-tRNA(Ala) + H2O = tRNA(Ala) + glycine + H(+)</text>
        <dbReference type="Rhea" id="RHEA:53744"/>
        <dbReference type="Rhea" id="RHEA-COMP:9657"/>
        <dbReference type="Rhea" id="RHEA-COMP:13640"/>
        <dbReference type="ChEBI" id="CHEBI:15377"/>
        <dbReference type="ChEBI" id="CHEBI:15378"/>
        <dbReference type="ChEBI" id="CHEBI:57305"/>
        <dbReference type="ChEBI" id="CHEBI:78442"/>
        <dbReference type="ChEBI" id="CHEBI:78522"/>
    </reaction>
</comment>
<accession>A0A7W9SSK2</accession>
<dbReference type="Pfam" id="PF02580">
    <property type="entry name" value="Tyr_Deacylase"/>
    <property type="match status" value="1"/>
</dbReference>